<dbReference type="InterPro" id="IPR055377">
    <property type="entry name" value="GH3_M"/>
</dbReference>
<feature type="domain" description="GH3 C-terminal" evidence="2">
    <location>
        <begin position="390"/>
        <end position="495"/>
    </location>
</feature>
<evidence type="ECO:0000259" key="1">
    <source>
        <dbReference type="Pfam" id="PF23571"/>
    </source>
</evidence>
<dbReference type="AlphaFoldDB" id="A0A7L8AJ97"/>
<gene>
    <name evidence="3" type="ORF">H9I45_06250</name>
</gene>
<proteinExistence type="predicted"/>
<dbReference type="EMBL" id="CP061813">
    <property type="protein sequence ID" value="QOD62043.1"/>
    <property type="molecule type" value="Genomic_DNA"/>
</dbReference>
<dbReference type="InterPro" id="IPR004993">
    <property type="entry name" value="GH3"/>
</dbReference>
<dbReference type="GO" id="GO:0016881">
    <property type="term" value="F:acid-amino acid ligase activity"/>
    <property type="evidence" value="ECO:0007669"/>
    <property type="project" value="TreeGrafter"/>
</dbReference>
<dbReference type="PANTHER" id="PTHR31901">
    <property type="entry name" value="GH3 DOMAIN-CONTAINING PROTEIN"/>
    <property type="match status" value="1"/>
</dbReference>
<dbReference type="Pfam" id="PF23572">
    <property type="entry name" value="GH3_C"/>
    <property type="match status" value="1"/>
</dbReference>
<dbReference type="Pfam" id="PF23571">
    <property type="entry name" value="GH3_M"/>
    <property type="match status" value="1"/>
</dbReference>
<evidence type="ECO:0000259" key="2">
    <source>
        <dbReference type="Pfam" id="PF23572"/>
    </source>
</evidence>
<organism evidence="3 4">
    <name type="scientific">Polaribacter haliotis</name>
    <dbReference type="NCBI Taxonomy" id="1888915"/>
    <lineage>
        <taxon>Bacteria</taxon>
        <taxon>Pseudomonadati</taxon>
        <taxon>Bacteroidota</taxon>
        <taxon>Flavobacteriia</taxon>
        <taxon>Flavobacteriales</taxon>
        <taxon>Flavobacteriaceae</taxon>
    </lineage>
</organism>
<evidence type="ECO:0000313" key="4">
    <source>
        <dbReference type="Proteomes" id="UP000516764"/>
    </source>
</evidence>
<dbReference type="GO" id="GO:0005737">
    <property type="term" value="C:cytoplasm"/>
    <property type="evidence" value="ECO:0007669"/>
    <property type="project" value="TreeGrafter"/>
</dbReference>
<dbReference type="PANTHER" id="PTHR31901:SF9">
    <property type="entry name" value="GH3 DOMAIN-CONTAINING PROTEIN"/>
    <property type="match status" value="1"/>
</dbReference>
<accession>A0A7L8AJ97</accession>
<sequence>MAILGNVIKGLIDLKGVFTSEVNHTENQEKVLKNLLEKAKNTQFGKQYKFEEILESDTIEKTFSKNVPYFDYNSIDKEWWHKLHKGEENVTWPGNPSYFALSSGTTGKSSKKIPVTDEMIDAIKSSGIKQVTALSNFDLPADFFEKDIMMLGSSTDLEEKDDHLEGEISGISASNIPFWFKGYYKPGEDIAKIEDWDERVQHIAENAKSWDIGALSGIPAWIELMMQKVIEHHNLENIHEIWPNLQVYTSGGVAFGPYEKSFNALLGKPVTVIDTYLASEGYIATQVRPETDAMQLNTENGIYFEFVPMNPDYINADGSIHQDAPVFTINEVEKNKDYILIISTVSGAWRYLIGDTIEFTDVEKAEIKITGRTKFFLNTVGSQLSVNKMDDAIKSLEEKFDTLIPEYTICAKRFEDGEFYHSWYLGTDLKKDEEEVATALDNFLKDANKNYKVARSKALKGVKVQLISTDKFHDWSDKNKKKGGQVKMERVMKEEKFAEWEEFVNN</sequence>
<dbReference type="Pfam" id="PF03321">
    <property type="entry name" value="GH3"/>
    <property type="match status" value="1"/>
</dbReference>
<dbReference type="KEGG" id="phal:H9I45_06250"/>
<keyword evidence="4" id="KW-1185">Reference proteome</keyword>
<evidence type="ECO:0000313" key="3">
    <source>
        <dbReference type="EMBL" id="QOD62043.1"/>
    </source>
</evidence>
<name>A0A7L8AJ97_9FLAO</name>
<dbReference type="OrthoDB" id="5678283at2"/>
<dbReference type="RefSeq" id="WP_088353220.1">
    <property type="nucleotide sequence ID" value="NZ_CP061813.1"/>
</dbReference>
<dbReference type="InterPro" id="IPR055378">
    <property type="entry name" value="GH3_C"/>
</dbReference>
<protein>
    <submittedName>
        <fullName evidence="3">GH3 auxin-responsive promoter family protein</fullName>
    </submittedName>
</protein>
<reference evidence="3 4" key="1">
    <citation type="journal article" date="2016" name="Int. J. Syst. Evol. Microbiol.">
        <title>Polaribacter haliotis sp. nov., isolated from the gut of abalone Haliotis discus hannai.</title>
        <authorList>
            <person name="Kim Y.O."/>
            <person name="Park I.S."/>
            <person name="Park S."/>
            <person name="Nam B.H."/>
            <person name="Park J.M."/>
            <person name="Kim D.G."/>
            <person name="Yoon J.H."/>
        </authorList>
    </citation>
    <scope>NUCLEOTIDE SEQUENCE [LARGE SCALE GENOMIC DNA]</scope>
    <source>
        <strain evidence="3 4">KCTC 52418</strain>
    </source>
</reference>
<feature type="domain" description="GH3 middle" evidence="1">
    <location>
        <begin position="299"/>
        <end position="363"/>
    </location>
</feature>
<dbReference type="Proteomes" id="UP000516764">
    <property type="component" value="Chromosome"/>
</dbReference>